<feature type="non-terminal residue" evidence="2">
    <location>
        <position position="235"/>
    </location>
</feature>
<name>A0A9P4LFL0_9PLEO</name>
<evidence type="ECO:0000259" key="1">
    <source>
        <dbReference type="PROSITE" id="PS51186"/>
    </source>
</evidence>
<dbReference type="EMBL" id="ML978362">
    <property type="protein sequence ID" value="KAF2023283.1"/>
    <property type="molecule type" value="Genomic_DNA"/>
</dbReference>
<dbReference type="InterPro" id="IPR016181">
    <property type="entry name" value="Acyl_CoA_acyltransferase"/>
</dbReference>
<feature type="domain" description="N-acetyltransferase" evidence="1">
    <location>
        <begin position="3"/>
        <end position="209"/>
    </location>
</feature>
<dbReference type="Proteomes" id="UP000799777">
    <property type="component" value="Unassembled WGS sequence"/>
</dbReference>
<dbReference type="GO" id="GO:0016747">
    <property type="term" value="F:acyltransferase activity, transferring groups other than amino-acyl groups"/>
    <property type="evidence" value="ECO:0007669"/>
    <property type="project" value="InterPro"/>
</dbReference>
<accession>A0A9P4LFL0</accession>
<proteinExistence type="predicted"/>
<dbReference type="SUPFAM" id="SSF55729">
    <property type="entry name" value="Acyl-CoA N-acyltransferases (Nat)"/>
    <property type="match status" value="1"/>
</dbReference>
<gene>
    <name evidence="2" type="ORF">EK21DRAFT_45104</name>
</gene>
<protein>
    <recommendedName>
        <fullName evidence="1">N-acetyltransferase domain-containing protein</fullName>
    </recommendedName>
</protein>
<dbReference type="PANTHER" id="PTHR42791:SF17">
    <property type="entry name" value="ACETYLTRANSFERASE, GNAT FAMILY FAMILY (AFU_ORTHOLOGUE AFUA_8G05690)"/>
    <property type="match status" value="1"/>
</dbReference>
<dbReference type="Pfam" id="PF00583">
    <property type="entry name" value="Acetyltransf_1"/>
    <property type="match status" value="1"/>
</dbReference>
<dbReference type="InterPro" id="IPR000182">
    <property type="entry name" value="GNAT_dom"/>
</dbReference>
<organism evidence="2 3">
    <name type="scientific">Setomelanomma holmii</name>
    <dbReference type="NCBI Taxonomy" id="210430"/>
    <lineage>
        <taxon>Eukaryota</taxon>
        <taxon>Fungi</taxon>
        <taxon>Dikarya</taxon>
        <taxon>Ascomycota</taxon>
        <taxon>Pezizomycotina</taxon>
        <taxon>Dothideomycetes</taxon>
        <taxon>Pleosporomycetidae</taxon>
        <taxon>Pleosporales</taxon>
        <taxon>Pleosporineae</taxon>
        <taxon>Phaeosphaeriaceae</taxon>
        <taxon>Setomelanomma</taxon>
    </lineage>
</organism>
<keyword evidence="3" id="KW-1185">Reference proteome</keyword>
<dbReference type="CDD" id="cd04301">
    <property type="entry name" value="NAT_SF"/>
    <property type="match status" value="1"/>
</dbReference>
<dbReference type="AlphaFoldDB" id="A0A9P4LFL0"/>
<dbReference type="PANTHER" id="PTHR42791">
    <property type="entry name" value="GNAT FAMILY ACETYLTRANSFERASE"/>
    <property type="match status" value="1"/>
</dbReference>
<evidence type="ECO:0000313" key="2">
    <source>
        <dbReference type="EMBL" id="KAF2023283.1"/>
    </source>
</evidence>
<dbReference type="InterPro" id="IPR052523">
    <property type="entry name" value="Trichothecene_AcTrans"/>
</dbReference>
<dbReference type="OrthoDB" id="2115692at2759"/>
<dbReference type="PROSITE" id="PS51186">
    <property type="entry name" value="GNAT"/>
    <property type="match status" value="1"/>
</dbReference>
<dbReference type="Gene3D" id="3.40.630.30">
    <property type="match status" value="1"/>
</dbReference>
<evidence type="ECO:0000313" key="3">
    <source>
        <dbReference type="Proteomes" id="UP000799777"/>
    </source>
</evidence>
<sequence length="235" mass="27070">MPLILSHVTDPSDFAKIMPMDHDAWLTPYNPQLKHFRPNLPTRNERIAYAIAKTTKKLQNNDPNLFFIKVTDTDIDEVVGFAVWEVNQMSGGDEGTKAYWHSEGSEEREFAELFIDGLWRFIAERVKRKHMDLLSITVHTAHRHRGIGRMLIRWGTEKADELGIETAISSLNSARGAYEKSGFGCIEVIPPNPRLQERLGELQMKGRGDTWKRLLEDDLTGWLMWRPIGRDWVEG</sequence>
<reference evidence="2" key="1">
    <citation type="journal article" date="2020" name="Stud. Mycol.">
        <title>101 Dothideomycetes genomes: a test case for predicting lifestyles and emergence of pathogens.</title>
        <authorList>
            <person name="Haridas S."/>
            <person name="Albert R."/>
            <person name="Binder M."/>
            <person name="Bloem J."/>
            <person name="Labutti K."/>
            <person name="Salamov A."/>
            <person name="Andreopoulos B."/>
            <person name="Baker S."/>
            <person name="Barry K."/>
            <person name="Bills G."/>
            <person name="Bluhm B."/>
            <person name="Cannon C."/>
            <person name="Castanera R."/>
            <person name="Culley D."/>
            <person name="Daum C."/>
            <person name="Ezra D."/>
            <person name="Gonzalez J."/>
            <person name="Henrissat B."/>
            <person name="Kuo A."/>
            <person name="Liang C."/>
            <person name="Lipzen A."/>
            <person name="Lutzoni F."/>
            <person name="Magnuson J."/>
            <person name="Mondo S."/>
            <person name="Nolan M."/>
            <person name="Ohm R."/>
            <person name="Pangilinan J."/>
            <person name="Park H.-J."/>
            <person name="Ramirez L."/>
            <person name="Alfaro M."/>
            <person name="Sun H."/>
            <person name="Tritt A."/>
            <person name="Yoshinaga Y."/>
            <person name="Zwiers L.-H."/>
            <person name="Turgeon B."/>
            <person name="Goodwin S."/>
            <person name="Spatafora J."/>
            <person name="Crous P."/>
            <person name="Grigoriev I."/>
        </authorList>
    </citation>
    <scope>NUCLEOTIDE SEQUENCE</scope>
    <source>
        <strain evidence="2">CBS 110217</strain>
    </source>
</reference>
<comment type="caution">
    <text evidence="2">The sequence shown here is derived from an EMBL/GenBank/DDBJ whole genome shotgun (WGS) entry which is preliminary data.</text>
</comment>